<dbReference type="RefSeq" id="WP_380236075.1">
    <property type="nucleotide sequence ID" value="NZ_JBHSOD010000037.1"/>
</dbReference>
<feature type="transmembrane region" description="Helical" evidence="13">
    <location>
        <begin position="174"/>
        <end position="198"/>
    </location>
</feature>
<evidence type="ECO:0000256" key="10">
    <source>
        <dbReference type="ARBA" id="ARBA00022989"/>
    </source>
</evidence>
<keyword evidence="5 14" id="KW-0645">Protease</keyword>
<dbReference type="GO" id="GO:0008233">
    <property type="term" value="F:peptidase activity"/>
    <property type="evidence" value="ECO:0007669"/>
    <property type="project" value="UniProtKB-KW"/>
</dbReference>
<evidence type="ECO:0000256" key="5">
    <source>
        <dbReference type="ARBA" id="ARBA00022670"/>
    </source>
</evidence>
<evidence type="ECO:0000256" key="12">
    <source>
        <dbReference type="ARBA" id="ARBA00023136"/>
    </source>
</evidence>
<comment type="similarity">
    <text evidence="3">Belongs to the peptidase M50B family.</text>
</comment>
<evidence type="ECO:0000313" key="15">
    <source>
        <dbReference type="Proteomes" id="UP001596067"/>
    </source>
</evidence>
<feature type="transmembrane region" description="Helical" evidence="13">
    <location>
        <begin position="92"/>
        <end position="117"/>
    </location>
</feature>
<sequence length="275" mass="29937">MTFAATQRSRSEDRRISPAFWVLLAILGTSGWAVYSGYGNARFGVFLFVVAGWMVSLCLHEYAHARTALHGGDLTVGAKGYLTLNPLKYANILLSFVLPIVFVILGGIGLPGGSVWIERHRIQGRLKHSLISAAGPLVNLVCAALLLVPVGAGWLDDPATPVEWHGASLAGMPYSPLTCAFAFLGLLQLSAALLNLLPVPGLDGYGIVEPWLSYKTRRAVEPFAPYGMLAVFALLWQPEVNRFFFDAVYGLMHLFGVSDDAFAALGHDLFRFWQD</sequence>
<comment type="subcellular location">
    <subcellularLocation>
        <location evidence="2">Cell membrane</location>
        <topology evidence="2">Multi-pass membrane protein</topology>
    </subcellularLocation>
</comment>
<dbReference type="PANTHER" id="PTHR35864">
    <property type="entry name" value="ZINC METALLOPROTEASE MJ0611-RELATED"/>
    <property type="match status" value="1"/>
</dbReference>
<feature type="transmembrane region" description="Helical" evidence="13">
    <location>
        <begin position="129"/>
        <end position="154"/>
    </location>
</feature>
<dbReference type="CDD" id="cd06158">
    <property type="entry name" value="S2P-M50_like_1"/>
    <property type="match status" value="1"/>
</dbReference>
<keyword evidence="4" id="KW-1003">Cell membrane</keyword>
<dbReference type="InterPro" id="IPR052348">
    <property type="entry name" value="Metallopeptidase_M50B"/>
</dbReference>
<keyword evidence="7" id="KW-0479">Metal-binding</keyword>
<proteinExistence type="inferred from homology"/>
<evidence type="ECO:0000256" key="1">
    <source>
        <dbReference type="ARBA" id="ARBA00001947"/>
    </source>
</evidence>
<evidence type="ECO:0000256" key="7">
    <source>
        <dbReference type="ARBA" id="ARBA00022723"/>
    </source>
</evidence>
<keyword evidence="6 13" id="KW-0812">Transmembrane</keyword>
<reference evidence="15" key="1">
    <citation type="journal article" date="2019" name="Int. J. Syst. Evol. Microbiol.">
        <title>The Global Catalogue of Microorganisms (GCM) 10K type strain sequencing project: providing services to taxonomists for standard genome sequencing and annotation.</title>
        <authorList>
            <consortium name="The Broad Institute Genomics Platform"/>
            <consortium name="The Broad Institute Genome Sequencing Center for Infectious Disease"/>
            <person name="Wu L."/>
            <person name="Ma J."/>
        </authorList>
    </citation>
    <scope>NUCLEOTIDE SEQUENCE [LARGE SCALE GENOMIC DNA]</scope>
    <source>
        <strain evidence="15">CGMCC 4.1469</strain>
    </source>
</reference>
<evidence type="ECO:0000256" key="8">
    <source>
        <dbReference type="ARBA" id="ARBA00022801"/>
    </source>
</evidence>
<evidence type="ECO:0000313" key="14">
    <source>
        <dbReference type="EMBL" id="MFC5888271.1"/>
    </source>
</evidence>
<evidence type="ECO:0000256" key="9">
    <source>
        <dbReference type="ARBA" id="ARBA00022833"/>
    </source>
</evidence>
<evidence type="ECO:0000256" key="13">
    <source>
        <dbReference type="SAM" id="Phobius"/>
    </source>
</evidence>
<comment type="cofactor">
    <cofactor evidence="1">
        <name>Zn(2+)</name>
        <dbReference type="ChEBI" id="CHEBI:29105"/>
    </cofactor>
</comment>
<gene>
    <name evidence="14" type="ORF">ACFP0N_25230</name>
</gene>
<dbReference type="PANTHER" id="PTHR35864:SF1">
    <property type="entry name" value="ZINC METALLOPROTEASE YWHC-RELATED"/>
    <property type="match status" value="1"/>
</dbReference>
<organism evidence="14 15">
    <name type="scientific">Kitasatospora aburaviensis</name>
    <dbReference type="NCBI Taxonomy" id="67265"/>
    <lineage>
        <taxon>Bacteria</taxon>
        <taxon>Bacillati</taxon>
        <taxon>Actinomycetota</taxon>
        <taxon>Actinomycetes</taxon>
        <taxon>Kitasatosporales</taxon>
        <taxon>Streptomycetaceae</taxon>
        <taxon>Kitasatospora</taxon>
    </lineage>
</organism>
<protein>
    <submittedName>
        <fullName evidence="14">Site-2 protease family protein</fullName>
    </submittedName>
</protein>
<keyword evidence="11" id="KW-0482">Metalloprotease</keyword>
<comment type="caution">
    <text evidence="14">The sequence shown here is derived from an EMBL/GenBank/DDBJ whole genome shotgun (WGS) entry which is preliminary data.</text>
</comment>
<keyword evidence="8" id="KW-0378">Hydrolase</keyword>
<evidence type="ECO:0000256" key="3">
    <source>
        <dbReference type="ARBA" id="ARBA00007931"/>
    </source>
</evidence>
<keyword evidence="10 13" id="KW-1133">Transmembrane helix</keyword>
<accession>A0ABW1F1I2</accession>
<keyword evidence="12 13" id="KW-0472">Membrane</keyword>
<keyword evidence="15" id="KW-1185">Reference proteome</keyword>
<dbReference type="Proteomes" id="UP001596067">
    <property type="component" value="Unassembled WGS sequence"/>
</dbReference>
<name>A0ABW1F1I2_9ACTN</name>
<evidence type="ECO:0000256" key="11">
    <source>
        <dbReference type="ARBA" id="ARBA00023049"/>
    </source>
</evidence>
<feature type="transmembrane region" description="Helical" evidence="13">
    <location>
        <begin position="20"/>
        <end position="38"/>
    </location>
</feature>
<evidence type="ECO:0000256" key="6">
    <source>
        <dbReference type="ARBA" id="ARBA00022692"/>
    </source>
</evidence>
<dbReference type="GO" id="GO:0006508">
    <property type="term" value="P:proteolysis"/>
    <property type="evidence" value="ECO:0007669"/>
    <property type="project" value="UniProtKB-KW"/>
</dbReference>
<evidence type="ECO:0000256" key="4">
    <source>
        <dbReference type="ARBA" id="ARBA00022475"/>
    </source>
</evidence>
<dbReference type="InterPro" id="IPR044537">
    <property type="entry name" value="Rip2-like"/>
</dbReference>
<keyword evidence="9" id="KW-0862">Zinc</keyword>
<dbReference type="EMBL" id="JBHSOD010000037">
    <property type="protein sequence ID" value="MFC5888271.1"/>
    <property type="molecule type" value="Genomic_DNA"/>
</dbReference>
<evidence type="ECO:0000256" key="2">
    <source>
        <dbReference type="ARBA" id="ARBA00004651"/>
    </source>
</evidence>